<proteinExistence type="predicted"/>
<accession>A0A086Y1P1</accession>
<organism evidence="1 2">
    <name type="scientific">Paenirhodobacter enshiensis</name>
    <dbReference type="NCBI Taxonomy" id="1105367"/>
    <lineage>
        <taxon>Bacteria</taxon>
        <taxon>Pseudomonadati</taxon>
        <taxon>Pseudomonadota</taxon>
        <taxon>Alphaproteobacteria</taxon>
        <taxon>Rhodobacterales</taxon>
        <taxon>Rhodobacter group</taxon>
        <taxon>Paenirhodobacter</taxon>
    </lineage>
</organism>
<name>A0A086Y1P1_9RHOB</name>
<sequence>MAQNFQAAPAPSASAPIAPQPDIVERTVAQADNLASGSGALLRGLDKIAGQSDDLPVRAGQTVTFGGLLVSLRECRYPADDPSSNAYAYLVIREKDGGKVDFEGWMIADSPALNALDHPRYDVWVMRCTSN</sequence>
<reference evidence="1 2" key="1">
    <citation type="submission" date="2014-03" db="EMBL/GenBank/DDBJ databases">
        <title>Genome of Paenirhodobacter enshiensis DW2-9.</title>
        <authorList>
            <person name="Wang D."/>
            <person name="Wang G."/>
        </authorList>
    </citation>
    <scope>NUCLEOTIDE SEQUENCE [LARGE SCALE GENOMIC DNA]</scope>
    <source>
        <strain evidence="1 2">DW2-9</strain>
    </source>
</reference>
<dbReference type="InterPro" id="IPR019225">
    <property type="entry name" value="DUF2155"/>
</dbReference>
<evidence type="ECO:0008006" key="3">
    <source>
        <dbReference type="Google" id="ProtNLM"/>
    </source>
</evidence>
<dbReference type="Proteomes" id="UP000028824">
    <property type="component" value="Unassembled WGS sequence"/>
</dbReference>
<comment type="caution">
    <text evidence="1">The sequence shown here is derived from an EMBL/GenBank/DDBJ whole genome shotgun (WGS) entry which is preliminary data.</text>
</comment>
<dbReference type="AlphaFoldDB" id="A0A086Y1P1"/>
<evidence type="ECO:0000313" key="2">
    <source>
        <dbReference type="Proteomes" id="UP000028824"/>
    </source>
</evidence>
<gene>
    <name evidence="1" type="ORF">CG50_14995</name>
</gene>
<protein>
    <recommendedName>
        <fullName evidence="3">DUF2155 domain-containing protein</fullName>
    </recommendedName>
</protein>
<keyword evidence="2" id="KW-1185">Reference proteome</keyword>
<evidence type="ECO:0000313" key="1">
    <source>
        <dbReference type="EMBL" id="KFI28191.1"/>
    </source>
</evidence>
<dbReference type="Pfam" id="PF09923">
    <property type="entry name" value="DUF2155"/>
    <property type="match status" value="1"/>
</dbReference>
<dbReference type="STRING" id="1105367.CG50_14995"/>
<dbReference type="eggNOG" id="COG4765">
    <property type="taxonomic scope" value="Bacteria"/>
</dbReference>
<dbReference type="EMBL" id="JFZB01000007">
    <property type="protein sequence ID" value="KFI28191.1"/>
    <property type="molecule type" value="Genomic_DNA"/>
</dbReference>